<dbReference type="STRING" id="1631249.BQ8794_90031"/>
<dbReference type="InterPro" id="IPR002934">
    <property type="entry name" value="Polymerase_NTP_transf_dom"/>
</dbReference>
<dbReference type="GO" id="GO:0016779">
    <property type="term" value="F:nucleotidyltransferase activity"/>
    <property type="evidence" value="ECO:0007669"/>
    <property type="project" value="InterPro"/>
</dbReference>
<dbReference type="AlphaFoldDB" id="A0A1R3VIX3"/>
<keyword evidence="3" id="KW-1185">Reference proteome</keyword>
<reference evidence="3" key="1">
    <citation type="submission" date="2017-01" db="EMBL/GenBank/DDBJ databases">
        <authorList>
            <person name="Brunel B."/>
        </authorList>
    </citation>
    <scope>NUCLEOTIDE SEQUENCE [LARGE SCALE GENOMIC DNA]</scope>
</reference>
<dbReference type="SUPFAM" id="SSF81301">
    <property type="entry name" value="Nucleotidyltransferase"/>
    <property type="match status" value="1"/>
</dbReference>
<dbReference type="Pfam" id="PF01909">
    <property type="entry name" value="NTP_transf_2"/>
    <property type="match status" value="1"/>
</dbReference>
<dbReference type="CDD" id="cd05403">
    <property type="entry name" value="NT_KNTase_like"/>
    <property type="match status" value="1"/>
</dbReference>
<feature type="domain" description="Polymerase nucleotidyl transferase" evidence="1">
    <location>
        <begin position="19"/>
        <end position="59"/>
    </location>
</feature>
<sequence length="112" mass="12380">MRDFASKRLKVPAEIKPLIDAIRVRLSPDSIWLFGSRARGDNRPDSDWDILVALPDDAKPELLDPLVGWTIQHEVGIPATILSTTSSELAASWGSRNTIAYDVARDGRQLDA</sequence>
<dbReference type="EMBL" id="FTPD01000082">
    <property type="protein sequence ID" value="SIT59866.1"/>
    <property type="molecule type" value="Genomic_DNA"/>
</dbReference>
<organism evidence="2 3">
    <name type="scientific">Mesorhizobium prunaredense</name>
    <dbReference type="NCBI Taxonomy" id="1631249"/>
    <lineage>
        <taxon>Bacteria</taxon>
        <taxon>Pseudomonadati</taxon>
        <taxon>Pseudomonadota</taxon>
        <taxon>Alphaproteobacteria</taxon>
        <taxon>Hyphomicrobiales</taxon>
        <taxon>Phyllobacteriaceae</taxon>
        <taxon>Mesorhizobium</taxon>
    </lineage>
</organism>
<name>A0A1R3VIX3_9HYPH</name>
<evidence type="ECO:0000259" key="1">
    <source>
        <dbReference type="Pfam" id="PF01909"/>
    </source>
</evidence>
<dbReference type="InterPro" id="IPR043519">
    <property type="entry name" value="NT_sf"/>
</dbReference>
<accession>A0A1R3VIX3</accession>
<evidence type="ECO:0000313" key="2">
    <source>
        <dbReference type="EMBL" id="SIT59866.1"/>
    </source>
</evidence>
<dbReference type="Proteomes" id="UP000188388">
    <property type="component" value="Unassembled WGS sequence"/>
</dbReference>
<protein>
    <submittedName>
        <fullName evidence="2">DNA polymerase beta domain protein region</fullName>
    </submittedName>
</protein>
<dbReference type="Gene3D" id="3.30.460.10">
    <property type="entry name" value="Beta Polymerase, domain 2"/>
    <property type="match status" value="1"/>
</dbReference>
<proteinExistence type="predicted"/>
<dbReference type="RefSeq" id="WP_077383923.1">
    <property type="nucleotide sequence ID" value="NZ_FTPD01000082.1"/>
</dbReference>
<evidence type="ECO:0000313" key="3">
    <source>
        <dbReference type="Proteomes" id="UP000188388"/>
    </source>
</evidence>
<gene>
    <name evidence="2" type="ORF">BQ8794_90031</name>
</gene>